<dbReference type="OrthoDB" id="9790352at2"/>
<dbReference type="PANTHER" id="PTHR20836:SF0">
    <property type="entry name" value="4-HYDROXY-TETRAHYDRODIPICOLINATE REDUCTASE 1, CHLOROPLASTIC-RELATED"/>
    <property type="match status" value="1"/>
</dbReference>
<dbReference type="GO" id="GO:0050661">
    <property type="term" value="F:NADP binding"/>
    <property type="evidence" value="ECO:0007669"/>
    <property type="project" value="UniProtKB-UniRule"/>
</dbReference>
<evidence type="ECO:0000256" key="4">
    <source>
        <dbReference type="ARBA" id="ARBA00022857"/>
    </source>
</evidence>
<evidence type="ECO:0000256" key="7">
    <source>
        <dbReference type="ARBA" id="ARBA00023027"/>
    </source>
</evidence>
<feature type="binding site" evidence="13">
    <location>
        <position position="36"/>
    </location>
    <ligand>
        <name>NAD(+)</name>
        <dbReference type="ChEBI" id="CHEBI:57540"/>
    </ligand>
</feature>
<comment type="similarity">
    <text evidence="1 13">Belongs to the DapB family.</text>
</comment>
<dbReference type="GO" id="GO:0016726">
    <property type="term" value="F:oxidoreductase activity, acting on CH or CH2 groups, NAD or NADP as acceptor"/>
    <property type="evidence" value="ECO:0007669"/>
    <property type="project" value="UniProtKB-UniRule"/>
</dbReference>
<dbReference type="Proteomes" id="UP000231637">
    <property type="component" value="Chromosome"/>
</dbReference>
<comment type="pathway">
    <text evidence="9 13">Amino-acid biosynthesis; L-lysine biosynthesis via DAP pathway; (S)-tetrahydrodipicolinate from L-aspartate: step 4/4.</text>
</comment>
<dbReference type="InterPro" id="IPR022663">
    <property type="entry name" value="DapB_C"/>
</dbReference>
<sequence length="269" mass="28301">MSDMRIIVVGASGRMGRMLVRAVSGSKGTILAGATERPGSPFIGRDAGELAGVETLGVGVVDDINSCAEADVVIDFTSPVATLNHANFAASRGMGMIIGTTGFEPGQLDELKEILSGSPVVMAANYSVGVNLALSLIERAAEVLDEDYDAEIFEAHHKHKVDAPSGTALAMGRALAAGRCVPLEEVAVYSREGITGARKPGSIGFSVVRGGNIVGEHQAMFIADEERIEINHVAADRMVFAKGAVRAASWLMDKSAGWYDMQDVLNLRN</sequence>
<feature type="active site" description="Proton donor/acceptor" evidence="13">
    <location>
        <position position="156"/>
    </location>
</feature>
<keyword evidence="6 13" id="KW-0560">Oxidoreductase</keyword>
<dbReference type="Gene3D" id="3.30.360.10">
    <property type="entry name" value="Dihydrodipicolinate Reductase, domain 2"/>
    <property type="match status" value="1"/>
</dbReference>
<dbReference type="RefSeq" id="WP_100265725.1">
    <property type="nucleotide sequence ID" value="NZ_CP018800.1"/>
</dbReference>
<evidence type="ECO:0000256" key="6">
    <source>
        <dbReference type="ARBA" id="ARBA00023002"/>
    </source>
</evidence>
<protein>
    <recommendedName>
        <fullName evidence="10 13">4-hydroxy-tetrahydrodipicolinate reductase</fullName>
        <shortName evidence="13">HTPA reductase</shortName>
        <ecNumber evidence="10 13">1.17.1.8</ecNumber>
    </recommendedName>
</protein>
<comment type="subunit">
    <text evidence="13">Homotetramer.</text>
</comment>
<evidence type="ECO:0000259" key="14">
    <source>
        <dbReference type="Pfam" id="PF01113"/>
    </source>
</evidence>
<evidence type="ECO:0000256" key="5">
    <source>
        <dbReference type="ARBA" id="ARBA00022915"/>
    </source>
</evidence>
<dbReference type="Gene3D" id="3.40.50.720">
    <property type="entry name" value="NAD(P)-binding Rossmann-like Domain"/>
    <property type="match status" value="1"/>
</dbReference>
<evidence type="ECO:0000256" key="10">
    <source>
        <dbReference type="ARBA" id="ARBA00038983"/>
    </source>
</evidence>
<feature type="binding site" evidence="13">
    <location>
        <begin position="10"/>
        <end position="15"/>
    </location>
    <ligand>
        <name>NAD(+)</name>
        <dbReference type="ChEBI" id="CHEBI:57540"/>
    </ligand>
</feature>
<dbReference type="InterPro" id="IPR022664">
    <property type="entry name" value="DapB_N_CS"/>
</dbReference>
<keyword evidence="4 13" id="KW-0521">NADP</keyword>
<comment type="caution">
    <text evidence="13">Was originally thought to be a dihydrodipicolinate reductase (DHDPR), catalyzing the conversion of dihydrodipicolinate to tetrahydrodipicolinate. However, it was shown in E.coli that the substrate of the enzymatic reaction is not dihydrodipicolinate (DHDP) but in fact (2S,4S)-4-hydroxy-2,3,4,5-tetrahydrodipicolinic acid (HTPA), the product released by the DapA-catalyzed reaction.</text>
</comment>
<dbReference type="PIRSF" id="PIRSF000161">
    <property type="entry name" value="DHPR"/>
    <property type="match status" value="1"/>
</dbReference>
<dbReference type="GO" id="GO:0009089">
    <property type="term" value="P:lysine biosynthetic process via diaminopimelate"/>
    <property type="evidence" value="ECO:0007669"/>
    <property type="project" value="UniProtKB-UniRule"/>
</dbReference>
<evidence type="ECO:0000256" key="12">
    <source>
        <dbReference type="ARBA" id="ARBA00049396"/>
    </source>
</evidence>
<feature type="binding site" evidence="13">
    <location>
        <begin position="166"/>
        <end position="167"/>
    </location>
    <ligand>
        <name>(S)-2,3,4,5-tetrahydrodipicolinate</name>
        <dbReference type="ChEBI" id="CHEBI:16845"/>
    </ligand>
</feature>
<dbReference type="AlphaFoldDB" id="A0A2K8L545"/>
<comment type="function">
    <text evidence="13">Catalyzes the conversion of 4-hydroxy-tetrahydrodipicolinate (HTPA) to tetrahydrodipicolinate.</text>
</comment>
<dbReference type="PANTHER" id="PTHR20836">
    <property type="entry name" value="DIHYDRODIPICOLINATE REDUCTASE"/>
    <property type="match status" value="1"/>
</dbReference>
<evidence type="ECO:0000313" key="17">
    <source>
        <dbReference type="Proteomes" id="UP000231637"/>
    </source>
</evidence>
<dbReference type="Pfam" id="PF05173">
    <property type="entry name" value="DapB_C"/>
    <property type="match status" value="1"/>
</dbReference>
<comment type="subcellular location">
    <subcellularLocation>
        <location evidence="13">Cytoplasm</location>
    </subcellularLocation>
</comment>
<evidence type="ECO:0000256" key="2">
    <source>
        <dbReference type="ARBA" id="ARBA00022490"/>
    </source>
</evidence>
<name>A0A2K8L545_9PROT</name>
<dbReference type="SUPFAM" id="SSF55347">
    <property type="entry name" value="Glyceraldehyde-3-phosphate dehydrogenase-like, C-terminal domain"/>
    <property type="match status" value="1"/>
</dbReference>
<feature type="domain" description="Dihydrodipicolinate reductase N-terminal" evidence="14">
    <location>
        <begin position="4"/>
        <end position="126"/>
    </location>
</feature>
<dbReference type="CDD" id="cd02274">
    <property type="entry name" value="DHDPR_N"/>
    <property type="match status" value="1"/>
</dbReference>
<feature type="domain" description="Dihydrodipicolinate reductase C-terminal" evidence="15">
    <location>
        <begin position="129"/>
        <end position="265"/>
    </location>
</feature>
<evidence type="ECO:0000256" key="1">
    <source>
        <dbReference type="ARBA" id="ARBA00006642"/>
    </source>
</evidence>
<dbReference type="UniPathway" id="UPA00034">
    <property type="reaction ID" value="UER00018"/>
</dbReference>
<dbReference type="GO" id="GO:0005829">
    <property type="term" value="C:cytosol"/>
    <property type="evidence" value="ECO:0007669"/>
    <property type="project" value="TreeGrafter"/>
</dbReference>
<evidence type="ECO:0000256" key="13">
    <source>
        <dbReference type="HAMAP-Rule" id="MF_00102"/>
    </source>
</evidence>
<dbReference type="GO" id="GO:0008839">
    <property type="term" value="F:4-hydroxy-tetrahydrodipicolinate reductase"/>
    <property type="evidence" value="ECO:0007669"/>
    <property type="project" value="UniProtKB-UniRule"/>
</dbReference>
<comment type="catalytic activity">
    <reaction evidence="11 13">
        <text>(S)-2,3,4,5-tetrahydrodipicolinate + NADP(+) + H2O = (2S,4S)-4-hydroxy-2,3,4,5-tetrahydrodipicolinate + NADPH + H(+)</text>
        <dbReference type="Rhea" id="RHEA:35331"/>
        <dbReference type="ChEBI" id="CHEBI:15377"/>
        <dbReference type="ChEBI" id="CHEBI:15378"/>
        <dbReference type="ChEBI" id="CHEBI:16845"/>
        <dbReference type="ChEBI" id="CHEBI:57783"/>
        <dbReference type="ChEBI" id="CHEBI:58349"/>
        <dbReference type="ChEBI" id="CHEBI:67139"/>
        <dbReference type="EC" id="1.17.1.8"/>
    </reaction>
</comment>
<keyword evidence="3 13" id="KW-0028">Amino-acid biosynthesis</keyword>
<evidence type="ECO:0000259" key="15">
    <source>
        <dbReference type="Pfam" id="PF05173"/>
    </source>
</evidence>
<evidence type="ECO:0000256" key="9">
    <source>
        <dbReference type="ARBA" id="ARBA00037922"/>
    </source>
</evidence>
<evidence type="ECO:0000256" key="11">
    <source>
        <dbReference type="ARBA" id="ARBA00049080"/>
    </source>
</evidence>
<keyword evidence="7 13" id="KW-0520">NAD</keyword>
<dbReference type="SUPFAM" id="SSF51735">
    <property type="entry name" value="NAD(P)-binding Rossmann-fold domains"/>
    <property type="match status" value="1"/>
</dbReference>
<dbReference type="KEGG" id="mfn:Ga0123462_1500"/>
<comment type="catalytic activity">
    <reaction evidence="12 13">
        <text>(S)-2,3,4,5-tetrahydrodipicolinate + NAD(+) + H2O = (2S,4S)-4-hydroxy-2,3,4,5-tetrahydrodipicolinate + NADH + H(+)</text>
        <dbReference type="Rhea" id="RHEA:35323"/>
        <dbReference type="ChEBI" id="CHEBI:15377"/>
        <dbReference type="ChEBI" id="CHEBI:15378"/>
        <dbReference type="ChEBI" id="CHEBI:16845"/>
        <dbReference type="ChEBI" id="CHEBI:57540"/>
        <dbReference type="ChEBI" id="CHEBI:57945"/>
        <dbReference type="ChEBI" id="CHEBI:67139"/>
        <dbReference type="EC" id="1.17.1.8"/>
    </reaction>
</comment>
<dbReference type="HAMAP" id="MF_00102">
    <property type="entry name" value="DapB"/>
    <property type="match status" value="1"/>
</dbReference>
<dbReference type="EMBL" id="CP018800">
    <property type="protein sequence ID" value="ATX82363.1"/>
    <property type="molecule type" value="Genomic_DNA"/>
</dbReference>
<gene>
    <name evidence="13" type="primary">dapB</name>
    <name evidence="16" type="ORF">Ga0123462_1500</name>
</gene>
<dbReference type="PROSITE" id="PS01298">
    <property type="entry name" value="DAPB"/>
    <property type="match status" value="1"/>
</dbReference>
<dbReference type="GO" id="GO:0051287">
    <property type="term" value="F:NAD binding"/>
    <property type="evidence" value="ECO:0007669"/>
    <property type="project" value="UniProtKB-UniRule"/>
</dbReference>
<keyword evidence="8 13" id="KW-0457">Lysine biosynthesis</keyword>
<proteinExistence type="inferred from homology"/>
<keyword evidence="17" id="KW-1185">Reference proteome</keyword>
<dbReference type="FunFam" id="3.30.360.10:FF:000004">
    <property type="entry name" value="4-hydroxy-tetrahydrodipicolinate reductase"/>
    <property type="match status" value="1"/>
</dbReference>
<reference evidence="16 17" key="1">
    <citation type="submission" date="2016-12" db="EMBL/GenBank/DDBJ databases">
        <title>Isolation and genomic insights into novel planktonic Zetaproteobacteria from stratified waters of the Chesapeake Bay.</title>
        <authorList>
            <person name="McAllister S.M."/>
            <person name="Kato S."/>
            <person name="Chan C.S."/>
            <person name="Chiu B.K."/>
            <person name="Field E.K."/>
        </authorList>
    </citation>
    <scope>NUCLEOTIDE SEQUENCE [LARGE SCALE GENOMIC DNA]</scope>
    <source>
        <strain evidence="16 17">CP-8</strain>
    </source>
</reference>
<dbReference type="NCBIfam" id="TIGR00036">
    <property type="entry name" value="dapB"/>
    <property type="match status" value="1"/>
</dbReference>
<evidence type="ECO:0000256" key="8">
    <source>
        <dbReference type="ARBA" id="ARBA00023154"/>
    </source>
</evidence>
<keyword evidence="2 13" id="KW-0963">Cytoplasm</keyword>
<evidence type="ECO:0000256" key="3">
    <source>
        <dbReference type="ARBA" id="ARBA00022605"/>
    </source>
</evidence>
<keyword evidence="5 13" id="KW-0220">Diaminopimelate biosynthesis</keyword>
<dbReference type="Pfam" id="PF01113">
    <property type="entry name" value="DapB_N"/>
    <property type="match status" value="1"/>
</dbReference>
<dbReference type="GO" id="GO:0019877">
    <property type="term" value="P:diaminopimelate biosynthetic process"/>
    <property type="evidence" value="ECO:0007669"/>
    <property type="project" value="UniProtKB-UniRule"/>
</dbReference>
<organism evidence="16 17">
    <name type="scientific">Mariprofundus ferrinatatus</name>
    <dbReference type="NCBI Taxonomy" id="1921087"/>
    <lineage>
        <taxon>Bacteria</taxon>
        <taxon>Pseudomonadati</taxon>
        <taxon>Pseudomonadota</taxon>
        <taxon>Candidatius Mariprofundia</taxon>
        <taxon>Mariprofundales</taxon>
        <taxon>Mariprofundaceae</taxon>
        <taxon>Mariprofundus</taxon>
    </lineage>
</organism>
<feature type="binding site" evidence="13">
    <location>
        <position position="37"/>
    </location>
    <ligand>
        <name>NADP(+)</name>
        <dbReference type="ChEBI" id="CHEBI:58349"/>
    </ligand>
</feature>
<feature type="binding site" evidence="13">
    <location>
        <position position="157"/>
    </location>
    <ligand>
        <name>(S)-2,3,4,5-tetrahydrodipicolinate</name>
        <dbReference type="ChEBI" id="CHEBI:16845"/>
    </ligand>
</feature>
<feature type="active site" description="Proton donor" evidence="13">
    <location>
        <position position="160"/>
    </location>
</feature>
<feature type="binding site" evidence="13">
    <location>
        <begin position="99"/>
        <end position="101"/>
    </location>
    <ligand>
        <name>NAD(+)</name>
        <dbReference type="ChEBI" id="CHEBI:57540"/>
    </ligand>
</feature>
<accession>A0A2K8L545</accession>
<evidence type="ECO:0000313" key="16">
    <source>
        <dbReference type="EMBL" id="ATX82363.1"/>
    </source>
</evidence>
<feature type="binding site" evidence="13">
    <location>
        <begin position="123"/>
        <end position="126"/>
    </location>
    <ligand>
        <name>NAD(+)</name>
        <dbReference type="ChEBI" id="CHEBI:57540"/>
    </ligand>
</feature>
<dbReference type="EC" id="1.17.1.8" evidence="10 13"/>
<dbReference type="InterPro" id="IPR036291">
    <property type="entry name" value="NAD(P)-bd_dom_sf"/>
</dbReference>
<dbReference type="InterPro" id="IPR023940">
    <property type="entry name" value="DHDPR_bac"/>
</dbReference>
<dbReference type="InterPro" id="IPR000846">
    <property type="entry name" value="DapB_N"/>
</dbReference>